<dbReference type="EMBL" id="KQ980688">
    <property type="protein sequence ID" value="KYN14529.1"/>
    <property type="molecule type" value="Genomic_DNA"/>
</dbReference>
<dbReference type="Proteomes" id="UP000078492">
    <property type="component" value="Unassembled WGS sequence"/>
</dbReference>
<feature type="domain" description="HAT C-terminal dimerisation" evidence="1">
    <location>
        <begin position="502"/>
        <end position="569"/>
    </location>
</feature>
<proteinExistence type="predicted"/>
<dbReference type="SUPFAM" id="SSF53098">
    <property type="entry name" value="Ribonuclease H-like"/>
    <property type="match status" value="1"/>
</dbReference>
<dbReference type="PANTHER" id="PTHR37162:SF1">
    <property type="entry name" value="BED-TYPE DOMAIN-CONTAINING PROTEIN"/>
    <property type="match status" value="1"/>
</dbReference>
<evidence type="ECO:0000313" key="3">
    <source>
        <dbReference type="Proteomes" id="UP000078492"/>
    </source>
</evidence>
<gene>
    <name evidence="2" type="ORF">ALC57_13270</name>
</gene>
<dbReference type="InterPro" id="IPR012337">
    <property type="entry name" value="RNaseH-like_sf"/>
</dbReference>
<reference evidence="2 3" key="1">
    <citation type="submission" date="2015-09" db="EMBL/GenBank/DDBJ databases">
        <title>Trachymyrmex cornetzi WGS genome.</title>
        <authorList>
            <person name="Nygaard S."/>
            <person name="Hu H."/>
            <person name="Boomsma J."/>
            <person name="Zhang G."/>
        </authorList>
    </citation>
    <scope>NUCLEOTIDE SEQUENCE [LARGE SCALE GENOMIC DNA]</scope>
    <source>
        <strain evidence="2">Tcor2-1</strain>
        <tissue evidence="2">Whole body</tissue>
    </source>
</reference>
<evidence type="ECO:0000313" key="2">
    <source>
        <dbReference type="EMBL" id="KYN14529.1"/>
    </source>
</evidence>
<dbReference type="PANTHER" id="PTHR37162">
    <property type="entry name" value="HAT FAMILY DIMERISATION DOMAINCONTAINING PROTEIN-RELATED"/>
    <property type="match status" value="1"/>
</dbReference>
<name>A0A151IZK2_9HYME</name>
<dbReference type="STRING" id="471704.A0A151IZK2"/>
<accession>A0A151IZK2</accession>
<dbReference type="GO" id="GO:0046983">
    <property type="term" value="F:protein dimerization activity"/>
    <property type="evidence" value="ECO:0007669"/>
    <property type="project" value="InterPro"/>
</dbReference>
<sequence>MCNVCNTAIIGNAFHIRRHSLSHHHIKNITSTVNTKTMKEVLSEPNKTFTDLVKEARVKLTLYICEKNLPFQIVDSLSDICKYIFSDSKIAEKFKLKRKKATTLAVTKITPYVKNQLISKLQSTKFSLIVDETTDVSTTKSIVLSVARFWDENSVQDRFLDLIEVKDCKAESLYQIIKHYFDKNNIPYTNLVGFAADNCSVMMGDMGGLQAKLKQIAPDLVVQGCVCHSVHLCASKACTKLPNTIEQFTRDIYSYFKNSSYRQEDLRECQIFKNEKPHKMLRLSQTRWLSLREKAVKDNLPTTKNILSGLSNNAFKIYFLFLSYVLEIITKINLEFQSESPQLPYLLERVTHLYKIILRSFIKKHILITKNLTDLSVENPDNYLPLDEMYFGAKVDAFLKRPEIIIEKRDLHDFKLRALSFYIELCKQIKMRFNFNNPHLMFATNFTVQNALSGNIMSIAEFVILYPSLDIDVELVNIEWQNLYHKFPYNVYQSYNLMQFWNMVDKSINLSDRKPMFENLMALVKYVLILPHSSAAAERIFSQLNLVKNKLRNKLNILTIASALTIKDALKYNEIDYKTFSI</sequence>
<protein>
    <recommendedName>
        <fullName evidence="1">HAT C-terminal dimerisation domain-containing protein</fullName>
    </recommendedName>
</protein>
<organism evidence="2 3">
    <name type="scientific">Trachymyrmex cornetzi</name>
    <dbReference type="NCBI Taxonomy" id="471704"/>
    <lineage>
        <taxon>Eukaryota</taxon>
        <taxon>Metazoa</taxon>
        <taxon>Ecdysozoa</taxon>
        <taxon>Arthropoda</taxon>
        <taxon>Hexapoda</taxon>
        <taxon>Insecta</taxon>
        <taxon>Pterygota</taxon>
        <taxon>Neoptera</taxon>
        <taxon>Endopterygota</taxon>
        <taxon>Hymenoptera</taxon>
        <taxon>Apocrita</taxon>
        <taxon>Aculeata</taxon>
        <taxon>Formicoidea</taxon>
        <taxon>Formicidae</taxon>
        <taxon>Myrmicinae</taxon>
        <taxon>Trachymyrmex</taxon>
    </lineage>
</organism>
<dbReference type="Pfam" id="PF05699">
    <property type="entry name" value="Dimer_Tnp_hAT"/>
    <property type="match status" value="1"/>
</dbReference>
<keyword evidence="3" id="KW-1185">Reference proteome</keyword>
<evidence type="ECO:0000259" key="1">
    <source>
        <dbReference type="Pfam" id="PF05699"/>
    </source>
</evidence>
<dbReference type="AlphaFoldDB" id="A0A151IZK2"/>
<dbReference type="InterPro" id="IPR008906">
    <property type="entry name" value="HATC_C_dom"/>
</dbReference>